<dbReference type="CDD" id="cd01428">
    <property type="entry name" value="ADK"/>
    <property type="match status" value="1"/>
</dbReference>
<keyword evidence="5" id="KW-0862">Zinc</keyword>
<organism evidence="9 10">
    <name type="scientific">Geobacter soli</name>
    <dbReference type="NCBI Taxonomy" id="1510391"/>
    <lineage>
        <taxon>Bacteria</taxon>
        <taxon>Pseudomonadati</taxon>
        <taxon>Thermodesulfobacteriota</taxon>
        <taxon>Desulfuromonadia</taxon>
        <taxon>Geobacterales</taxon>
        <taxon>Geobacteraceae</taxon>
        <taxon>Geobacter</taxon>
    </lineage>
</organism>
<comment type="domain">
    <text evidence="5">Consists of three domains, a large central CORE domain and two small peripheral domains, NMPbind and LID, which undergo movements during catalysis. The LID domain closes over the site of phosphoryl transfer upon ATP binding. Assembling and dissambling the active center during each catalytic cycle provides an effective means to prevent ATP hydrolysis. Some bacteria have evolved a zinc-coordinating structure that stabilizes the LID domain.</text>
</comment>
<feature type="binding site" evidence="5">
    <location>
        <position position="31"/>
    </location>
    <ligand>
        <name>AMP</name>
        <dbReference type="ChEBI" id="CHEBI:456215"/>
    </ligand>
</feature>
<gene>
    <name evidence="5" type="primary">adk</name>
    <name evidence="9" type="ORF">SE37_11460</name>
</gene>
<feature type="binding site" evidence="5">
    <location>
        <begin position="57"/>
        <end position="59"/>
    </location>
    <ligand>
        <name>AMP</name>
        <dbReference type="ChEBI" id="CHEBI:456215"/>
    </ligand>
</feature>
<feature type="binding site" evidence="5">
    <location>
        <position position="127"/>
    </location>
    <ligand>
        <name>ATP</name>
        <dbReference type="ChEBI" id="CHEBI:30616"/>
    </ligand>
</feature>
<dbReference type="InterPro" id="IPR000850">
    <property type="entry name" value="Adenylat/UMP-CMP_kin"/>
</dbReference>
<feature type="binding site" evidence="5">
    <location>
        <position position="160"/>
    </location>
    <ligand>
        <name>AMP</name>
        <dbReference type="ChEBI" id="CHEBI:456215"/>
    </ligand>
</feature>
<sequence length="217" mass="23618">MNLVFLGPPGAGKGTQANLLTRAYGVPQISTGEILRAAVASKTPMGVKAKEYMEQGALVPDSVVVGIVEERLVSPDCASGFILDGFPRTVAQADALKQVLGALGKQIEHVVSFEVDKGVLLERIVGRRVCRACGRAFHVAFDPPRAEGVCDACGGELYQREDDREDTMRRRLEVYDEQTAPLKSYYEGEMLLRKVNALEPIEDVQRQIALLVESSNG</sequence>
<feature type="binding site" evidence="5">
    <location>
        <position position="150"/>
    </location>
    <ligand>
        <name>Zn(2+)</name>
        <dbReference type="ChEBI" id="CHEBI:29105"/>
        <note>structural</note>
    </ligand>
</feature>
<dbReference type="NCBIfam" id="NF001381">
    <property type="entry name" value="PRK00279.1-3"/>
    <property type="match status" value="1"/>
</dbReference>
<dbReference type="InterPro" id="IPR027417">
    <property type="entry name" value="P-loop_NTPase"/>
</dbReference>
<protein>
    <recommendedName>
        <fullName evidence="5 7">Adenylate kinase</fullName>
        <shortName evidence="5">AK</shortName>
        <ecNumber evidence="5 7">2.7.4.3</ecNumber>
    </recommendedName>
    <alternativeName>
        <fullName evidence="5">ATP-AMP transphosphorylase</fullName>
    </alternativeName>
    <alternativeName>
        <fullName evidence="5">ATP:AMP phosphotransferase</fullName>
    </alternativeName>
    <alternativeName>
        <fullName evidence="5">Adenylate monophosphate kinase</fullName>
    </alternativeName>
</protein>
<keyword evidence="2 5" id="KW-0545">Nucleotide biosynthesis</keyword>
<dbReference type="GO" id="GO:0005524">
    <property type="term" value="F:ATP binding"/>
    <property type="evidence" value="ECO:0007669"/>
    <property type="project" value="UniProtKB-UniRule"/>
</dbReference>
<comment type="catalytic activity">
    <reaction evidence="5 7">
        <text>AMP + ATP = 2 ADP</text>
        <dbReference type="Rhea" id="RHEA:12973"/>
        <dbReference type="ChEBI" id="CHEBI:30616"/>
        <dbReference type="ChEBI" id="CHEBI:456215"/>
        <dbReference type="ChEBI" id="CHEBI:456216"/>
        <dbReference type="EC" id="2.7.4.3"/>
    </reaction>
</comment>
<comment type="subunit">
    <text evidence="5 7">Monomer.</text>
</comment>
<feature type="region of interest" description="NMP" evidence="5">
    <location>
        <begin position="30"/>
        <end position="59"/>
    </location>
</feature>
<feature type="binding site" evidence="5">
    <location>
        <begin position="10"/>
        <end position="15"/>
    </location>
    <ligand>
        <name>ATP</name>
        <dbReference type="ChEBI" id="CHEBI:30616"/>
    </ligand>
</feature>
<dbReference type="InterPro" id="IPR007862">
    <property type="entry name" value="Adenylate_kinase_lid-dom"/>
</dbReference>
<reference evidence="9 10" key="1">
    <citation type="submission" date="2015-01" db="EMBL/GenBank/DDBJ databases">
        <title>Genome sequence of the anaerobic bacterium Geobacter soli GSS01, a dissimilatory Fe(III) reducer from soil.</title>
        <authorList>
            <person name="Yang G."/>
            <person name="Zhou S."/>
        </authorList>
    </citation>
    <scope>NUCLEOTIDE SEQUENCE [LARGE SCALE GENOMIC DNA]</scope>
    <source>
        <strain evidence="9 10">GSS01</strain>
    </source>
</reference>
<dbReference type="NCBIfam" id="NF001380">
    <property type="entry name" value="PRK00279.1-2"/>
    <property type="match status" value="1"/>
</dbReference>
<feature type="domain" description="Adenylate kinase active site lid" evidence="8">
    <location>
        <begin position="127"/>
        <end position="162"/>
    </location>
</feature>
<dbReference type="GO" id="GO:0004017">
    <property type="term" value="F:AMP kinase activity"/>
    <property type="evidence" value="ECO:0007669"/>
    <property type="project" value="UniProtKB-UniRule"/>
</dbReference>
<evidence type="ECO:0000313" key="10">
    <source>
        <dbReference type="Proteomes" id="UP000031433"/>
    </source>
</evidence>
<keyword evidence="5" id="KW-0479">Metal-binding</keyword>
<evidence type="ECO:0000313" key="9">
    <source>
        <dbReference type="EMBL" id="KIE43207.1"/>
    </source>
</evidence>
<evidence type="ECO:0000256" key="2">
    <source>
        <dbReference type="ARBA" id="ARBA00022727"/>
    </source>
</evidence>
<feature type="region of interest" description="LID" evidence="5">
    <location>
        <begin position="126"/>
        <end position="163"/>
    </location>
</feature>
<dbReference type="GO" id="GO:0005737">
    <property type="term" value="C:cytoplasm"/>
    <property type="evidence" value="ECO:0007669"/>
    <property type="project" value="UniProtKB-SubCell"/>
</dbReference>
<comment type="similarity">
    <text evidence="5 6">Belongs to the adenylate kinase family.</text>
</comment>
<dbReference type="InterPro" id="IPR006259">
    <property type="entry name" value="Adenyl_kin_sub"/>
</dbReference>
<comment type="function">
    <text evidence="5">Catalyzes the reversible transfer of the terminal phosphate group between ATP and AMP. Plays an important role in cellular energy homeostasis and in adenine nucleotide metabolism.</text>
</comment>
<dbReference type="NCBIfam" id="TIGR01351">
    <property type="entry name" value="adk"/>
    <property type="match status" value="1"/>
</dbReference>
<feature type="binding site" evidence="5">
    <location>
        <position position="133"/>
    </location>
    <ligand>
        <name>Zn(2+)</name>
        <dbReference type="ChEBI" id="CHEBI:29105"/>
        <note>structural</note>
    </ligand>
</feature>
<feature type="binding site" evidence="5">
    <location>
        <position position="36"/>
    </location>
    <ligand>
        <name>AMP</name>
        <dbReference type="ChEBI" id="CHEBI:456215"/>
    </ligand>
</feature>
<keyword evidence="4 5" id="KW-0418">Kinase</keyword>
<feature type="binding site" evidence="5">
    <location>
        <position position="92"/>
    </location>
    <ligand>
        <name>AMP</name>
        <dbReference type="ChEBI" id="CHEBI:456215"/>
    </ligand>
</feature>
<evidence type="ECO:0000256" key="6">
    <source>
        <dbReference type="RuleBase" id="RU003330"/>
    </source>
</evidence>
<keyword evidence="3 5" id="KW-0547">Nucleotide-binding</keyword>
<dbReference type="InterPro" id="IPR033690">
    <property type="entry name" value="Adenylat_kinase_CS"/>
</dbReference>
<dbReference type="PANTHER" id="PTHR23359">
    <property type="entry name" value="NUCLEOTIDE KINASE"/>
    <property type="match status" value="1"/>
</dbReference>
<feature type="binding site" evidence="5">
    <location>
        <position position="171"/>
    </location>
    <ligand>
        <name>AMP</name>
        <dbReference type="ChEBI" id="CHEBI:456215"/>
    </ligand>
</feature>
<keyword evidence="1 5" id="KW-0808">Transferase</keyword>
<dbReference type="UniPathway" id="UPA00588">
    <property type="reaction ID" value="UER00649"/>
</dbReference>
<comment type="caution">
    <text evidence="5">Lacks conserved residue(s) required for the propagation of feature annotation.</text>
</comment>
<dbReference type="SUPFAM" id="SSF52540">
    <property type="entry name" value="P-loop containing nucleoside triphosphate hydrolases"/>
    <property type="match status" value="1"/>
</dbReference>
<evidence type="ECO:0000256" key="5">
    <source>
        <dbReference type="HAMAP-Rule" id="MF_00235"/>
    </source>
</evidence>
<comment type="subcellular location">
    <subcellularLocation>
        <location evidence="5 7">Cytoplasm</location>
    </subcellularLocation>
</comment>
<keyword evidence="5 7" id="KW-0067">ATP-binding</keyword>
<proteinExistence type="inferred from homology"/>
<accession>A0A0C1QR19</accession>
<feature type="binding site" evidence="5">
    <location>
        <begin position="85"/>
        <end position="88"/>
    </location>
    <ligand>
        <name>AMP</name>
        <dbReference type="ChEBI" id="CHEBI:456215"/>
    </ligand>
</feature>
<feature type="binding site" evidence="5">
    <location>
        <position position="199"/>
    </location>
    <ligand>
        <name>ATP</name>
        <dbReference type="ChEBI" id="CHEBI:30616"/>
    </ligand>
</feature>
<feature type="binding site" evidence="5">
    <location>
        <position position="130"/>
    </location>
    <ligand>
        <name>Zn(2+)</name>
        <dbReference type="ChEBI" id="CHEBI:29105"/>
        <note>structural</note>
    </ligand>
</feature>
<evidence type="ECO:0000259" key="8">
    <source>
        <dbReference type="Pfam" id="PF05191"/>
    </source>
</evidence>
<dbReference type="Pfam" id="PF00406">
    <property type="entry name" value="ADK"/>
    <property type="match status" value="1"/>
</dbReference>
<dbReference type="HAMAP" id="MF_00235">
    <property type="entry name" value="Adenylate_kinase_Adk"/>
    <property type="match status" value="1"/>
</dbReference>
<dbReference type="FunFam" id="3.40.50.300:FF:000106">
    <property type="entry name" value="Adenylate kinase mitochondrial"/>
    <property type="match status" value="1"/>
</dbReference>
<dbReference type="AlphaFoldDB" id="A0A0C1QR19"/>
<dbReference type="Proteomes" id="UP000031433">
    <property type="component" value="Unassembled WGS sequence"/>
</dbReference>
<dbReference type="EMBL" id="JXBL01000001">
    <property type="protein sequence ID" value="KIE43207.1"/>
    <property type="molecule type" value="Genomic_DNA"/>
</dbReference>
<comment type="caution">
    <text evidence="9">The sequence shown here is derived from an EMBL/GenBank/DDBJ whole genome shotgun (WGS) entry which is preliminary data.</text>
</comment>
<feature type="binding site" evidence="5">
    <location>
        <position position="153"/>
    </location>
    <ligand>
        <name>Zn(2+)</name>
        <dbReference type="ChEBI" id="CHEBI:29105"/>
        <note>structural</note>
    </ligand>
</feature>
<dbReference type="GO" id="GO:0044209">
    <property type="term" value="P:AMP salvage"/>
    <property type="evidence" value="ECO:0007669"/>
    <property type="project" value="UniProtKB-UniRule"/>
</dbReference>
<dbReference type="Pfam" id="PF05191">
    <property type="entry name" value="ADK_lid"/>
    <property type="match status" value="1"/>
</dbReference>
<evidence type="ECO:0000256" key="3">
    <source>
        <dbReference type="ARBA" id="ARBA00022741"/>
    </source>
</evidence>
<dbReference type="PROSITE" id="PS00113">
    <property type="entry name" value="ADENYLATE_KINASE"/>
    <property type="match status" value="1"/>
</dbReference>
<comment type="pathway">
    <text evidence="5">Purine metabolism; AMP biosynthesis via salvage pathway; AMP from ADP: step 1/1.</text>
</comment>
<keyword evidence="5" id="KW-0963">Cytoplasm</keyword>
<evidence type="ECO:0000256" key="7">
    <source>
        <dbReference type="RuleBase" id="RU003331"/>
    </source>
</evidence>
<keyword evidence="10" id="KW-1185">Reference proteome</keyword>
<dbReference type="GO" id="GO:0008270">
    <property type="term" value="F:zinc ion binding"/>
    <property type="evidence" value="ECO:0007669"/>
    <property type="project" value="UniProtKB-UniRule"/>
</dbReference>
<dbReference type="RefSeq" id="WP_039646464.1">
    <property type="nucleotide sequence ID" value="NZ_JXBL01000001.1"/>
</dbReference>
<dbReference type="PRINTS" id="PR00094">
    <property type="entry name" value="ADENYLTKNASE"/>
</dbReference>
<dbReference type="EC" id="2.7.4.3" evidence="5 7"/>
<evidence type="ECO:0000256" key="4">
    <source>
        <dbReference type="ARBA" id="ARBA00022777"/>
    </source>
</evidence>
<dbReference type="NCBIfam" id="NF011100">
    <property type="entry name" value="PRK14527.1"/>
    <property type="match status" value="1"/>
</dbReference>
<evidence type="ECO:0000256" key="1">
    <source>
        <dbReference type="ARBA" id="ARBA00022679"/>
    </source>
</evidence>
<name>A0A0C1QR19_9BACT</name>
<dbReference type="Gene3D" id="3.40.50.300">
    <property type="entry name" value="P-loop containing nucleotide triphosphate hydrolases"/>
    <property type="match status" value="1"/>
</dbReference>